<dbReference type="PRINTS" id="PR00465">
    <property type="entry name" value="EP450IV"/>
</dbReference>
<protein>
    <recommendedName>
        <fullName evidence="11">Cytochrome P450</fullName>
    </recommendedName>
</protein>
<evidence type="ECO:0000256" key="5">
    <source>
        <dbReference type="ARBA" id="ARBA00023002"/>
    </source>
</evidence>
<evidence type="ECO:0000256" key="8">
    <source>
        <dbReference type="RuleBase" id="RU000461"/>
    </source>
</evidence>
<dbReference type="HOGENOM" id="CLU_001570_14_4_1"/>
<dbReference type="GO" id="GO:0005506">
    <property type="term" value="F:iron ion binding"/>
    <property type="evidence" value="ECO:0007669"/>
    <property type="project" value="InterPro"/>
</dbReference>
<keyword evidence="7 8" id="KW-0349">Heme</keyword>
<sequence>MIYLVLASLLFSYLAALALYRIFFHPLHKFRGPVLAALTDWYEIYYNIVHDGGLVVEIERLHDLYGPVVRTGPNTLHFNDRRAYHDIYTYGTTLTKEPRFYHGFLAQATESSTVFTDPQQARNRRSLLAPSFSRQAVMKLEYLIQKKVDQLIAILEEYYNSPDSNAKISLAYRSLTTDVITEYCFASSINTLADPNFSHPFVLETQKFLKRVWTQVYFPFIIRLVARLPKTFVLWLFPNFTTILEVQEKFEIQIDSLLNNPEDLSTSDHETVYHHLLAPKDPELRPSRISLVHEAFTLLTAGSDTVGHTCTVGTYFALQDHLIRGRLAEELRDAWLDKGRPLSFTTLEKLPYLTAFIKESLRMAIGAIHPMPRIVSSETPEIAGLKIPPGTIVGMSPYFMHMNPGVFSDPFTFNPDRWLVEDTSEMMLDFVPFSKGPRQCVGLKCGITCSNTNPYEN</sequence>
<dbReference type="Proteomes" id="UP000053593">
    <property type="component" value="Unassembled WGS sequence"/>
</dbReference>
<evidence type="ECO:0000256" key="4">
    <source>
        <dbReference type="ARBA" id="ARBA00022723"/>
    </source>
</evidence>
<feature type="binding site" description="axial binding residue" evidence="7">
    <location>
        <position position="440"/>
    </location>
    <ligand>
        <name>heme</name>
        <dbReference type="ChEBI" id="CHEBI:30413"/>
    </ligand>
    <ligandPart>
        <name>Fe</name>
        <dbReference type="ChEBI" id="CHEBI:18248"/>
    </ligandPart>
</feature>
<dbReference type="AlphaFoldDB" id="A0A0D0AWP9"/>
<name>A0A0D0AWP9_9AGAR</name>
<evidence type="ECO:0000313" key="9">
    <source>
        <dbReference type="EMBL" id="KIK54975.1"/>
    </source>
</evidence>
<dbReference type="PROSITE" id="PS00086">
    <property type="entry name" value="CYTOCHROME_P450"/>
    <property type="match status" value="1"/>
</dbReference>
<comment type="pathway">
    <text evidence="2">Secondary metabolite biosynthesis.</text>
</comment>
<dbReference type="GO" id="GO:0004497">
    <property type="term" value="F:monooxygenase activity"/>
    <property type="evidence" value="ECO:0007669"/>
    <property type="project" value="UniProtKB-KW"/>
</dbReference>
<organism evidence="9 10">
    <name type="scientific">Collybiopsis luxurians FD-317 M1</name>
    <dbReference type="NCBI Taxonomy" id="944289"/>
    <lineage>
        <taxon>Eukaryota</taxon>
        <taxon>Fungi</taxon>
        <taxon>Dikarya</taxon>
        <taxon>Basidiomycota</taxon>
        <taxon>Agaricomycotina</taxon>
        <taxon>Agaricomycetes</taxon>
        <taxon>Agaricomycetidae</taxon>
        <taxon>Agaricales</taxon>
        <taxon>Marasmiineae</taxon>
        <taxon>Omphalotaceae</taxon>
        <taxon>Collybiopsis</taxon>
        <taxon>Collybiopsis luxurians</taxon>
    </lineage>
</organism>
<dbReference type="GO" id="GO:0016705">
    <property type="term" value="F:oxidoreductase activity, acting on paired donors, with incorporation or reduction of molecular oxygen"/>
    <property type="evidence" value="ECO:0007669"/>
    <property type="project" value="InterPro"/>
</dbReference>
<evidence type="ECO:0000313" key="10">
    <source>
        <dbReference type="Proteomes" id="UP000053593"/>
    </source>
</evidence>
<dbReference type="InterPro" id="IPR050121">
    <property type="entry name" value="Cytochrome_P450_monoxygenase"/>
</dbReference>
<dbReference type="CDD" id="cd11062">
    <property type="entry name" value="CYP58-like"/>
    <property type="match status" value="1"/>
</dbReference>
<dbReference type="SUPFAM" id="SSF48264">
    <property type="entry name" value="Cytochrome P450"/>
    <property type="match status" value="1"/>
</dbReference>
<comment type="cofactor">
    <cofactor evidence="1 7">
        <name>heme</name>
        <dbReference type="ChEBI" id="CHEBI:30413"/>
    </cofactor>
</comment>
<evidence type="ECO:0000256" key="3">
    <source>
        <dbReference type="ARBA" id="ARBA00010617"/>
    </source>
</evidence>
<dbReference type="OrthoDB" id="1470350at2759"/>
<dbReference type="InterPro" id="IPR036396">
    <property type="entry name" value="Cyt_P450_sf"/>
</dbReference>
<evidence type="ECO:0000256" key="6">
    <source>
        <dbReference type="ARBA" id="ARBA00023004"/>
    </source>
</evidence>
<dbReference type="PANTHER" id="PTHR24305">
    <property type="entry name" value="CYTOCHROME P450"/>
    <property type="match status" value="1"/>
</dbReference>
<dbReference type="InterPro" id="IPR017972">
    <property type="entry name" value="Cyt_P450_CS"/>
</dbReference>
<dbReference type="Pfam" id="PF00067">
    <property type="entry name" value="p450"/>
    <property type="match status" value="1"/>
</dbReference>
<dbReference type="InterPro" id="IPR001128">
    <property type="entry name" value="Cyt_P450"/>
</dbReference>
<dbReference type="InterPro" id="IPR002403">
    <property type="entry name" value="Cyt_P450_E_grp-IV"/>
</dbReference>
<evidence type="ECO:0000256" key="1">
    <source>
        <dbReference type="ARBA" id="ARBA00001971"/>
    </source>
</evidence>
<keyword evidence="10" id="KW-1185">Reference proteome</keyword>
<evidence type="ECO:0000256" key="2">
    <source>
        <dbReference type="ARBA" id="ARBA00005179"/>
    </source>
</evidence>
<keyword evidence="8" id="KW-0503">Monooxygenase</keyword>
<dbReference type="PANTHER" id="PTHR24305:SF157">
    <property type="entry name" value="N-ACETYLTRYPTOPHAN 6-HYDROXYLASE IVOC-RELATED"/>
    <property type="match status" value="1"/>
</dbReference>
<evidence type="ECO:0000256" key="7">
    <source>
        <dbReference type="PIRSR" id="PIRSR602403-1"/>
    </source>
</evidence>
<accession>A0A0D0AWP9</accession>
<gene>
    <name evidence="9" type="ORF">GYMLUDRAFT_48174</name>
</gene>
<keyword evidence="4 7" id="KW-0479">Metal-binding</keyword>
<keyword evidence="6 7" id="KW-0408">Iron</keyword>
<keyword evidence="5 8" id="KW-0560">Oxidoreductase</keyword>
<comment type="similarity">
    <text evidence="3 8">Belongs to the cytochrome P450 family.</text>
</comment>
<dbReference type="Gene3D" id="1.10.630.10">
    <property type="entry name" value="Cytochrome P450"/>
    <property type="match status" value="1"/>
</dbReference>
<dbReference type="GO" id="GO:0020037">
    <property type="term" value="F:heme binding"/>
    <property type="evidence" value="ECO:0007669"/>
    <property type="project" value="InterPro"/>
</dbReference>
<reference evidence="9 10" key="1">
    <citation type="submission" date="2014-04" db="EMBL/GenBank/DDBJ databases">
        <title>Evolutionary Origins and Diversification of the Mycorrhizal Mutualists.</title>
        <authorList>
            <consortium name="DOE Joint Genome Institute"/>
            <consortium name="Mycorrhizal Genomics Consortium"/>
            <person name="Kohler A."/>
            <person name="Kuo A."/>
            <person name="Nagy L.G."/>
            <person name="Floudas D."/>
            <person name="Copeland A."/>
            <person name="Barry K.W."/>
            <person name="Cichocki N."/>
            <person name="Veneault-Fourrey C."/>
            <person name="LaButti K."/>
            <person name="Lindquist E.A."/>
            <person name="Lipzen A."/>
            <person name="Lundell T."/>
            <person name="Morin E."/>
            <person name="Murat C."/>
            <person name="Riley R."/>
            <person name="Ohm R."/>
            <person name="Sun H."/>
            <person name="Tunlid A."/>
            <person name="Henrissat B."/>
            <person name="Grigoriev I.V."/>
            <person name="Hibbett D.S."/>
            <person name="Martin F."/>
        </authorList>
    </citation>
    <scope>NUCLEOTIDE SEQUENCE [LARGE SCALE GENOMIC DNA]</scope>
    <source>
        <strain evidence="9 10">FD-317 M1</strain>
    </source>
</reference>
<evidence type="ECO:0008006" key="11">
    <source>
        <dbReference type="Google" id="ProtNLM"/>
    </source>
</evidence>
<dbReference type="EMBL" id="KN834810">
    <property type="protein sequence ID" value="KIK54975.1"/>
    <property type="molecule type" value="Genomic_DNA"/>
</dbReference>
<proteinExistence type="inferred from homology"/>